<dbReference type="Proteomes" id="UP000628448">
    <property type="component" value="Unassembled WGS sequence"/>
</dbReference>
<evidence type="ECO:0000313" key="2">
    <source>
        <dbReference type="EMBL" id="MBG9378627.1"/>
    </source>
</evidence>
<sequence length="173" mass="20636">MCCALWRNTFFMYLQQLFRQSKFWFLVIIVFITGQLFINYKRGVVFTPLFHYGMYSAVISPEKNYTVTEIFVNGRRLAAKDFSSQEWDNIVLPAEKFYMQQQWNSLNWNNDIRRMLRLHDSSVYTNSLTEAAFKKWYAKRLTAITGIKTDSFRIAFTPYVFNGQNLAKENRTH</sequence>
<protein>
    <submittedName>
        <fullName evidence="2">Uncharacterized protein</fullName>
    </submittedName>
</protein>
<keyword evidence="1" id="KW-0472">Membrane</keyword>
<dbReference type="AlphaFoldDB" id="A0A931H0C0"/>
<reference evidence="2" key="1">
    <citation type="submission" date="2020-11" db="EMBL/GenBank/DDBJ databases">
        <title>Bacterial whole genome sequence for Panacibacter sp. DH6.</title>
        <authorList>
            <person name="Le V."/>
            <person name="Ko S."/>
            <person name="Ahn C.-Y."/>
            <person name="Oh H.-M."/>
        </authorList>
    </citation>
    <scope>NUCLEOTIDE SEQUENCE</scope>
    <source>
        <strain evidence="2">DH6</strain>
    </source>
</reference>
<dbReference type="RefSeq" id="WP_196992723.1">
    <property type="nucleotide sequence ID" value="NZ_JADWYR010000003.1"/>
</dbReference>
<feature type="transmembrane region" description="Helical" evidence="1">
    <location>
        <begin position="23"/>
        <end position="40"/>
    </location>
</feature>
<evidence type="ECO:0000256" key="1">
    <source>
        <dbReference type="SAM" id="Phobius"/>
    </source>
</evidence>
<gene>
    <name evidence="2" type="ORF">I5907_20510</name>
</gene>
<name>A0A931H0C0_9BACT</name>
<evidence type="ECO:0000313" key="3">
    <source>
        <dbReference type="Proteomes" id="UP000628448"/>
    </source>
</evidence>
<proteinExistence type="predicted"/>
<accession>A0A931H0C0</accession>
<dbReference type="EMBL" id="JADWYR010000003">
    <property type="protein sequence ID" value="MBG9378627.1"/>
    <property type="molecule type" value="Genomic_DNA"/>
</dbReference>
<keyword evidence="1" id="KW-0812">Transmembrane</keyword>
<keyword evidence="3" id="KW-1185">Reference proteome</keyword>
<keyword evidence="1" id="KW-1133">Transmembrane helix</keyword>
<comment type="caution">
    <text evidence="2">The sequence shown here is derived from an EMBL/GenBank/DDBJ whole genome shotgun (WGS) entry which is preliminary data.</text>
</comment>
<organism evidence="2 3">
    <name type="scientific">Panacibacter microcysteis</name>
    <dbReference type="NCBI Taxonomy" id="2793269"/>
    <lineage>
        <taxon>Bacteria</taxon>
        <taxon>Pseudomonadati</taxon>
        <taxon>Bacteroidota</taxon>
        <taxon>Chitinophagia</taxon>
        <taxon>Chitinophagales</taxon>
        <taxon>Chitinophagaceae</taxon>
        <taxon>Panacibacter</taxon>
    </lineage>
</organism>